<evidence type="ECO:0000313" key="5">
    <source>
        <dbReference type="Proteomes" id="UP000042997"/>
    </source>
</evidence>
<dbReference type="InterPro" id="IPR050832">
    <property type="entry name" value="Bact_Acetyltransf"/>
</dbReference>
<organism evidence="4 5">
    <name type="scientific">Rhodococcus ruber</name>
    <dbReference type="NCBI Taxonomy" id="1830"/>
    <lineage>
        <taxon>Bacteria</taxon>
        <taxon>Bacillati</taxon>
        <taxon>Actinomycetota</taxon>
        <taxon>Actinomycetes</taxon>
        <taxon>Mycobacteriales</taxon>
        <taxon>Nocardiaceae</taxon>
        <taxon>Rhodococcus</taxon>
    </lineage>
</organism>
<dbReference type="SUPFAM" id="SSF55729">
    <property type="entry name" value="Acyl-CoA N-acyltransferases (Nat)"/>
    <property type="match status" value="1"/>
</dbReference>
<evidence type="ECO:0000259" key="3">
    <source>
        <dbReference type="PROSITE" id="PS51186"/>
    </source>
</evidence>
<dbReference type="Proteomes" id="UP000042997">
    <property type="component" value="Unassembled WGS sequence"/>
</dbReference>
<dbReference type="RefSeq" id="WP_040271168.1">
    <property type="nucleotide sequence ID" value="NZ_JAJNCM010000004.1"/>
</dbReference>
<dbReference type="EMBL" id="CCSD01000049">
    <property type="protein sequence ID" value="CDZ88100.1"/>
    <property type="molecule type" value="Genomic_DNA"/>
</dbReference>
<protein>
    <submittedName>
        <fullName evidence="4">Putative enzyme</fullName>
        <ecNumber evidence="4">2.3.1.-</ecNumber>
    </submittedName>
</protein>
<dbReference type="InterPro" id="IPR016181">
    <property type="entry name" value="Acyl_CoA_acyltransferase"/>
</dbReference>
<accession>A0A098BIN2</accession>
<dbReference type="CDD" id="cd04301">
    <property type="entry name" value="NAT_SF"/>
    <property type="match status" value="1"/>
</dbReference>
<evidence type="ECO:0000256" key="2">
    <source>
        <dbReference type="ARBA" id="ARBA00023315"/>
    </source>
</evidence>
<keyword evidence="1 4" id="KW-0808">Transferase</keyword>
<dbReference type="GO" id="GO:0016747">
    <property type="term" value="F:acyltransferase activity, transferring groups other than amino-acyl groups"/>
    <property type="evidence" value="ECO:0007669"/>
    <property type="project" value="InterPro"/>
</dbReference>
<sequence length="186" mass="20020">MSTPSLEESTANVCVEQAGIWDAETIADVAATTFPLACPADASQEDIAAFIDDTLSAERFSEYLTDPTRIVLKATVGGEIVGYLMAVDAEPTDPEVREAVTALPTTEISKLYVLPGKHGTGVAAALMAAVVEHARAAGCRGLWLGVNQQNSRARRFYAKNEFEVVGTRTFQVGSQTHHDYVMQRTL</sequence>
<evidence type="ECO:0000313" key="4">
    <source>
        <dbReference type="EMBL" id="CDZ88100.1"/>
    </source>
</evidence>
<dbReference type="OrthoDB" id="143110at2"/>
<dbReference type="EC" id="2.3.1.-" evidence="4"/>
<dbReference type="PROSITE" id="PS51186">
    <property type="entry name" value="GNAT"/>
    <property type="match status" value="1"/>
</dbReference>
<proteinExistence type="predicted"/>
<keyword evidence="2 4" id="KW-0012">Acyltransferase</keyword>
<dbReference type="eggNOG" id="COG0456">
    <property type="taxonomic scope" value="Bacteria"/>
</dbReference>
<dbReference type="InterPro" id="IPR000182">
    <property type="entry name" value="GNAT_dom"/>
</dbReference>
<dbReference type="Pfam" id="PF00583">
    <property type="entry name" value="Acetyltransf_1"/>
    <property type="match status" value="1"/>
</dbReference>
<reference evidence="4 5" key="1">
    <citation type="journal article" date="2014" name="Genome Announc.">
        <title>Draft Genome Sequence of Propane- and Butane-Oxidizing Actinobacterium Rhodococcus ruber IEGM 231.</title>
        <authorList>
            <person name="Ivshina I.B."/>
            <person name="Kuyukina M.S."/>
            <person name="Krivoruchko A.V."/>
            <person name="Barbe V."/>
            <person name="Fischer C."/>
        </authorList>
    </citation>
    <scope>NUCLEOTIDE SEQUENCE [LARGE SCALE GENOMIC DNA]</scope>
</reference>
<evidence type="ECO:0000256" key="1">
    <source>
        <dbReference type="ARBA" id="ARBA00022679"/>
    </source>
</evidence>
<dbReference type="Gene3D" id="3.40.630.30">
    <property type="match status" value="1"/>
</dbReference>
<gene>
    <name evidence="4" type="ORF">RHRU231_390017</name>
</gene>
<name>A0A098BIN2_9NOCA</name>
<feature type="domain" description="N-acetyltransferase" evidence="3">
    <location>
        <begin position="34"/>
        <end position="186"/>
    </location>
</feature>
<dbReference type="AlphaFoldDB" id="A0A098BIN2"/>
<dbReference type="PANTHER" id="PTHR43877">
    <property type="entry name" value="AMINOALKYLPHOSPHONATE N-ACETYLTRANSFERASE-RELATED-RELATED"/>
    <property type="match status" value="1"/>
</dbReference>